<keyword evidence="2" id="KW-1185">Reference proteome</keyword>
<accession>A0A4R2D8I7</accession>
<comment type="caution">
    <text evidence="1">The sequence shown here is derived from an EMBL/GenBank/DDBJ whole genome shotgun (WGS) entry which is preliminary data.</text>
</comment>
<name>A0A4R2D8I7_SHIGR</name>
<gene>
    <name evidence="1" type="ORF">EV665_102598</name>
</gene>
<reference evidence="1 2" key="1">
    <citation type="submission" date="2019-03" db="EMBL/GenBank/DDBJ databases">
        <title>Genomic Encyclopedia of Type Strains, Phase IV (KMG-IV): sequencing the most valuable type-strain genomes for metagenomic binning, comparative biology and taxonomic classification.</title>
        <authorList>
            <person name="Goeker M."/>
        </authorList>
    </citation>
    <scope>NUCLEOTIDE SEQUENCE [LARGE SCALE GENOMIC DNA]</scope>
    <source>
        <strain evidence="1 2">DSM 18401</strain>
    </source>
</reference>
<evidence type="ECO:0000313" key="2">
    <source>
        <dbReference type="Proteomes" id="UP000295351"/>
    </source>
</evidence>
<dbReference type="AlphaFoldDB" id="A0A4R2D8I7"/>
<dbReference type="RefSeq" id="WP_162852982.1">
    <property type="nucleotide sequence ID" value="NZ_BAABEI010000012.1"/>
</dbReference>
<organism evidence="1 2">
    <name type="scientific">Shinella granuli</name>
    <dbReference type="NCBI Taxonomy" id="323621"/>
    <lineage>
        <taxon>Bacteria</taxon>
        <taxon>Pseudomonadati</taxon>
        <taxon>Pseudomonadota</taxon>
        <taxon>Alphaproteobacteria</taxon>
        <taxon>Hyphomicrobiales</taxon>
        <taxon>Rhizobiaceae</taxon>
        <taxon>Shinella</taxon>
    </lineage>
</organism>
<dbReference type="EMBL" id="SLVX01000002">
    <property type="protein sequence ID" value="TCN48069.1"/>
    <property type="molecule type" value="Genomic_DNA"/>
</dbReference>
<dbReference type="Proteomes" id="UP000295351">
    <property type="component" value="Unassembled WGS sequence"/>
</dbReference>
<sequence>MDHLDHQREVLKLKYVPFNRPAIDWHCREGNRKVNERFAREGYPGRDTGYDPIMSDA</sequence>
<evidence type="ECO:0000313" key="1">
    <source>
        <dbReference type="EMBL" id="TCN48069.1"/>
    </source>
</evidence>
<proteinExistence type="predicted"/>
<protein>
    <submittedName>
        <fullName evidence="1">Uncharacterized protein</fullName>
    </submittedName>
</protein>